<gene>
    <name evidence="2" type="primary">jg12748</name>
    <name evidence="2" type="ORF">PAEG_LOCUS21691</name>
</gene>
<keyword evidence="3" id="KW-1185">Reference proteome</keyword>
<proteinExistence type="predicted"/>
<dbReference type="AlphaFoldDB" id="A0A8S4S4H3"/>
<evidence type="ECO:0000313" key="2">
    <source>
        <dbReference type="EMBL" id="CAH2248053.1"/>
    </source>
</evidence>
<reference evidence="2" key="1">
    <citation type="submission" date="2022-03" db="EMBL/GenBank/DDBJ databases">
        <authorList>
            <person name="Lindestad O."/>
        </authorList>
    </citation>
    <scope>NUCLEOTIDE SEQUENCE</scope>
</reference>
<name>A0A8S4S4H3_9NEOP</name>
<dbReference type="Proteomes" id="UP000838756">
    <property type="component" value="Unassembled WGS sequence"/>
</dbReference>
<evidence type="ECO:0000256" key="1">
    <source>
        <dbReference type="SAM" id="MobiDB-lite"/>
    </source>
</evidence>
<sequence>MAVEVGSRRETRIRDKHVNTRRSPATEPSGKQRERASTTHAHTHKLCTDSHMCIFLSARILAHDGNRYHVMLNQSKRAGITS</sequence>
<evidence type="ECO:0000313" key="3">
    <source>
        <dbReference type="Proteomes" id="UP000838756"/>
    </source>
</evidence>
<comment type="caution">
    <text evidence="2">The sequence shown here is derived from an EMBL/GenBank/DDBJ whole genome shotgun (WGS) entry which is preliminary data.</text>
</comment>
<dbReference type="EMBL" id="CAKXAJ010025968">
    <property type="protein sequence ID" value="CAH2248053.1"/>
    <property type="molecule type" value="Genomic_DNA"/>
</dbReference>
<protein>
    <submittedName>
        <fullName evidence="2">Jg12748 protein</fullName>
    </submittedName>
</protein>
<organism evidence="2 3">
    <name type="scientific">Pararge aegeria aegeria</name>
    <dbReference type="NCBI Taxonomy" id="348720"/>
    <lineage>
        <taxon>Eukaryota</taxon>
        <taxon>Metazoa</taxon>
        <taxon>Ecdysozoa</taxon>
        <taxon>Arthropoda</taxon>
        <taxon>Hexapoda</taxon>
        <taxon>Insecta</taxon>
        <taxon>Pterygota</taxon>
        <taxon>Neoptera</taxon>
        <taxon>Endopterygota</taxon>
        <taxon>Lepidoptera</taxon>
        <taxon>Glossata</taxon>
        <taxon>Ditrysia</taxon>
        <taxon>Papilionoidea</taxon>
        <taxon>Nymphalidae</taxon>
        <taxon>Satyrinae</taxon>
        <taxon>Satyrini</taxon>
        <taxon>Parargina</taxon>
        <taxon>Pararge</taxon>
    </lineage>
</organism>
<feature type="region of interest" description="Disordered" evidence="1">
    <location>
        <begin position="1"/>
        <end position="43"/>
    </location>
</feature>
<feature type="compositionally biased region" description="Basic and acidic residues" evidence="1">
    <location>
        <begin position="1"/>
        <end position="18"/>
    </location>
</feature>
<accession>A0A8S4S4H3</accession>